<keyword evidence="3 7" id="KW-0288">FMN</keyword>
<evidence type="ECO:0000256" key="6">
    <source>
        <dbReference type="ARBA" id="ARBA00023027"/>
    </source>
</evidence>
<dbReference type="InterPro" id="IPR052530">
    <property type="entry name" value="NAD(P)H_nitroreductase"/>
</dbReference>
<keyword evidence="6 7" id="KW-0520">NAD</keyword>
<evidence type="ECO:0000256" key="2">
    <source>
        <dbReference type="ARBA" id="ARBA00022630"/>
    </source>
</evidence>
<feature type="binding site" description="in other chain" evidence="8">
    <location>
        <begin position="19"/>
        <end position="21"/>
    </location>
    <ligand>
        <name>FMN</name>
        <dbReference type="ChEBI" id="CHEBI:58210"/>
        <note>ligand shared between dimeric partners</note>
    </ligand>
</feature>
<keyword evidence="4 7" id="KW-0521">NADP</keyword>
<reference evidence="11" key="1">
    <citation type="journal article" date="2014" name="BMC Genomics">
        <title>Genome sequencing of two Neorhizobium galegae strains reveals a noeT gene responsible for the unusual acetylation of the nodulation factors.</title>
        <authorList>
            <person name="Osterman J."/>
            <person name="Marsh J."/>
            <person name="Laine P.K."/>
            <person name="Zeng Z."/>
            <person name="Alatalo E."/>
            <person name="Sullivan J.T."/>
            <person name="Young J.P."/>
            <person name="Thomas-Oates J."/>
            <person name="Paulin L."/>
            <person name="Lindstrom K."/>
        </authorList>
    </citation>
    <scope>NUCLEOTIDE SEQUENCE [LARGE SCALE GENOMIC DNA]</scope>
    <source>
        <strain evidence="11">HAMBI 1141</strain>
    </source>
</reference>
<dbReference type="eggNOG" id="COG0778">
    <property type="taxonomic scope" value="Bacteria"/>
</dbReference>
<dbReference type="EMBL" id="HG938355">
    <property type="protein sequence ID" value="CDN54160.1"/>
    <property type="molecule type" value="Genomic_DNA"/>
</dbReference>
<keyword evidence="2 7" id="KW-0285">Flavoprotein</keyword>
<sequence length="197" mass="21823">MKALTMQNDVKLIDFLRDRHSTPVAQFKEPGPSREELEAILTLATRVPDHGKLAPWRVIVYRGDVRSRLGEQFLALSLKKMPEMTDAAREAELARFTRAPLVVAVVSTAAPHPKIPEWEQVLSAGAVCFNMLMAANAQGYVANWRTEWVAYDDEALALLGLKPGEKIAGFIHIGSSDFATPDRPRPELSQIVTYAGE</sequence>
<dbReference type="PATRIC" id="fig|1028801.3.peg.1847"/>
<dbReference type="PANTHER" id="PTHR43821:SF1">
    <property type="entry name" value="NAD(P)H NITROREDUCTASE YDJA-RELATED"/>
    <property type="match status" value="1"/>
</dbReference>
<evidence type="ECO:0000256" key="3">
    <source>
        <dbReference type="ARBA" id="ARBA00022643"/>
    </source>
</evidence>
<evidence type="ECO:0000313" key="11">
    <source>
        <dbReference type="Proteomes" id="UP000028186"/>
    </source>
</evidence>
<organism evidence="10 11">
    <name type="scientific">Neorhizobium galegae bv. officinalis bv. officinalis str. HAMBI 1141</name>
    <dbReference type="NCBI Taxonomy" id="1028801"/>
    <lineage>
        <taxon>Bacteria</taxon>
        <taxon>Pseudomonadati</taxon>
        <taxon>Pseudomonadota</taxon>
        <taxon>Alphaproteobacteria</taxon>
        <taxon>Hyphomicrobiales</taxon>
        <taxon>Rhizobiaceae</taxon>
        <taxon>Rhizobium/Agrobacterium group</taxon>
        <taxon>Neorhizobium</taxon>
    </lineage>
</organism>
<evidence type="ECO:0000259" key="9">
    <source>
        <dbReference type="Pfam" id="PF00881"/>
    </source>
</evidence>
<name>A0A068T9X0_NEOGA</name>
<evidence type="ECO:0000256" key="1">
    <source>
        <dbReference type="ARBA" id="ARBA00007118"/>
    </source>
</evidence>
<evidence type="ECO:0000256" key="5">
    <source>
        <dbReference type="ARBA" id="ARBA00023002"/>
    </source>
</evidence>
<dbReference type="CDD" id="cd02135">
    <property type="entry name" value="YdjA-like"/>
    <property type="match status" value="1"/>
</dbReference>
<dbReference type="PIRSF" id="PIRSF000232">
    <property type="entry name" value="YdjA"/>
    <property type="match status" value="1"/>
</dbReference>
<evidence type="ECO:0000313" key="10">
    <source>
        <dbReference type="EMBL" id="CDN54160.1"/>
    </source>
</evidence>
<dbReference type="Gene3D" id="3.40.109.10">
    <property type="entry name" value="NADH Oxidase"/>
    <property type="match status" value="1"/>
</dbReference>
<dbReference type="EC" id="1.-.-.-" evidence="7"/>
<gene>
    <name evidence="10" type="ORF">RG1141_CH18190</name>
</gene>
<dbReference type="InterPro" id="IPR029479">
    <property type="entry name" value="Nitroreductase"/>
</dbReference>
<feature type="binding site" evidence="8">
    <location>
        <position position="46"/>
    </location>
    <ligand>
        <name>FMN</name>
        <dbReference type="ChEBI" id="CHEBI:58210"/>
        <note>ligand shared between dimeric partners</note>
    </ligand>
</feature>
<dbReference type="Proteomes" id="UP000028186">
    <property type="component" value="Chromosome I"/>
</dbReference>
<feature type="domain" description="Nitroreductase" evidence="9">
    <location>
        <begin position="17"/>
        <end position="174"/>
    </location>
</feature>
<dbReference type="Pfam" id="PF00881">
    <property type="entry name" value="Nitroreductase"/>
    <property type="match status" value="1"/>
</dbReference>
<comment type="cofactor">
    <cofactor evidence="8">
        <name>FMN</name>
        <dbReference type="ChEBI" id="CHEBI:58210"/>
    </cofactor>
    <text evidence="8">Binds 1 FMN per subunit.</text>
</comment>
<keyword evidence="5 7" id="KW-0560">Oxidoreductase</keyword>
<dbReference type="AlphaFoldDB" id="A0A068T9X0"/>
<comment type="similarity">
    <text evidence="1 7">Belongs to the nitroreductase family.</text>
</comment>
<dbReference type="InterPro" id="IPR026021">
    <property type="entry name" value="YdjA-like"/>
</dbReference>
<dbReference type="KEGG" id="ngl:RG1141_CH18190"/>
<dbReference type="InterPro" id="IPR000415">
    <property type="entry name" value="Nitroreductase-like"/>
</dbReference>
<dbReference type="GO" id="GO:0016491">
    <property type="term" value="F:oxidoreductase activity"/>
    <property type="evidence" value="ECO:0007669"/>
    <property type="project" value="UniProtKB-UniRule"/>
</dbReference>
<feature type="binding site" evidence="8">
    <location>
        <position position="50"/>
    </location>
    <ligand>
        <name>FMN</name>
        <dbReference type="ChEBI" id="CHEBI:58210"/>
        <note>ligand shared between dimeric partners</note>
    </ligand>
</feature>
<evidence type="ECO:0000256" key="7">
    <source>
        <dbReference type="PIRNR" id="PIRNR000232"/>
    </source>
</evidence>
<accession>A0A068T9X0</accession>
<feature type="binding site" description="in other chain" evidence="8">
    <location>
        <begin position="144"/>
        <end position="146"/>
    </location>
    <ligand>
        <name>FMN</name>
        <dbReference type="ChEBI" id="CHEBI:58210"/>
        <note>ligand shared between dimeric partners</note>
    </ligand>
</feature>
<protein>
    <recommendedName>
        <fullName evidence="7">Putative NAD(P)H nitroreductase</fullName>
        <ecNumber evidence="7">1.-.-.-</ecNumber>
    </recommendedName>
</protein>
<dbReference type="PANTHER" id="PTHR43821">
    <property type="entry name" value="NAD(P)H NITROREDUCTASE YDJA-RELATED"/>
    <property type="match status" value="1"/>
</dbReference>
<proteinExistence type="inferred from homology"/>
<dbReference type="HOGENOM" id="CLU_070764_5_0_5"/>
<evidence type="ECO:0000256" key="4">
    <source>
        <dbReference type="ARBA" id="ARBA00022857"/>
    </source>
</evidence>
<evidence type="ECO:0000256" key="8">
    <source>
        <dbReference type="PIRSR" id="PIRSR000232-1"/>
    </source>
</evidence>
<dbReference type="SUPFAM" id="SSF55469">
    <property type="entry name" value="FMN-dependent nitroreductase-like"/>
    <property type="match status" value="1"/>
</dbReference>